<evidence type="ECO:0000313" key="3">
    <source>
        <dbReference type="Proteomes" id="UP001500466"/>
    </source>
</evidence>
<evidence type="ECO:0008006" key="4">
    <source>
        <dbReference type="Google" id="ProtNLM"/>
    </source>
</evidence>
<dbReference type="Proteomes" id="UP001500466">
    <property type="component" value="Unassembled WGS sequence"/>
</dbReference>
<dbReference type="InterPro" id="IPR016024">
    <property type="entry name" value="ARM-type_fold"/>
</dbReference>
<evidence type="ECO:0000256" key="1">
    <source>
        <dbReference type="SAM" id="MobiDB-lite"/>
    </source>
</evidence>
<keyword evidence="3" id="KW-1185">Reference proteome</keyword>
<feature type="region of interest" description="Disordered" evidence="1">
    <location>
        <begin position="344"/>
        <end position="375"/>
    </location>
</feature>
<dbReference type="Gene3D" id="1.25.10.10">
    <property type="entry name" value="Leucine-rich Repeat Variant"/>
    <property type="match status" value="2"/>
</dbReference>
<organism evidence="2 3">
    <name type="scientific">Yinghuangia aomiensis</name>
    <dbReference type="NCBI Taxonomy" id="676205"/>
    <lineage>
        <taxon>Bacteria</taxon>
        <taxon>Bacillati</taxon>
        <taxon>Actinomycetota</taxon>
        <taxon>Actinomycetes</taxon>
        <taxon>Kitasatosporales</taxon>
        <taxon>Streptomycetaceae</taxon>
        <taxon>Yinghuangia</taxon>
    </lineage>
</organism>
<dbReference type="SUPFAM" id="SSF48371">
    <property type="entry name" value="ARM repeat"/>
    <property type="match status" value="1"/>
</dbReference>
<protein>
    <recommendedName>
        <fullName evidence="4">HEAT repeat-containing protein</fullName>
    </recommendedName>
</protein>
<dbReference type="InterPro" id="IPR011989">
    <property type="entry name" value="ARM-like"/>
</dbReference>
<dbReference type="EMBL" id="BAABHS010000037">
    <property type="protein sequence ID" value="GAA4989490.1"/>
    <property type="molecule type" value="Genomic_DNA"/>
</dbReference>
<reference evidence="3" key="1">
    <citation type="journal article" date="2019" name="Int. J. Syst. Evol. Microbiol.">
        <title>The Global Catalogue of Microorganisms (GCM) 10K type strain sequencing project: providing services to taxonomists for standard genome sequencing and annotation.</title>
        <authorList>
            <consortium name="The Broad Institute Genomics Platform"/>
            <consortium name="The Broad Institute Genome Sequencing Center for Infectious Disease"/>
            <person name="Wu L."/>
            <person name="Ma J."/>
        </authorList>
    </citation>
    <scope>NUCLEOTIDE SEQUENCE [LARGE SCALE GENOMIC DNA]</scope>
    <source>
        <strain evidence="3">JCM 17986</strain>
    </source>
</reference>
<name>A0ABP9I5Z9_9ACTN</name>
<gene>
    <name evidence="2" type="ORF">GCM10023205_70780</name>
</gene>
<sequence length="375" mass="40376">MSVGYEQWQDMTITDVLDGLDAVDWAALQHAYGSAEDVPRLLRALRADDAAAREKALHALYGNIFHQGSRYEASAYAVPFLVGLAADADTRDRAAILGLIGSLTVGYDEAHLPQGLDIDGWRAEIEELRSGDREEMRRRVEEWVDEAVDDGDRRVREMRLHMFDPDGSYEYARHELAVYDAVRAHVPQLLALLDDPDAAVRTGAVYVLAWFPEEAGLIVPRLHVLLAEEQLPAVAACALLAVALVTDAEDAETIGILRQRLRAKEPLQCWSAAVGLARLGAADADVVAILAAAVVEPPAQDGPGVPFQSGDLRGYTSVALAAVDRTVAAGALDALLAGLAGPRGLRRSRSPRRCSTSPSAPTNHGRCPHTANSTT</sequence>
<proteinExistence type="predicted"/>
<accession>A0ABP9I5Z9</accession>
<comment type="caution">
    <text evidence="2">The sequence shown here is derived from an EMBL/GenBank/DDBJ whole genome shotgun (WGS) entry which is preliminary data.</text>
</comment>
<evidence type="ECO:0000313" key="2">
    <source>
        <dbReference type="EMBL" id="GAA4989490.1"/>
    </source>
</evidence>